<dbReference type="Gene3D" id="1.10.10.10">
    <property type="entry name" value="Winged helix-like DNA-binding domain superfamily/Winged helix DNA-binding domain"/>
    <property type="match status" value="1"/>
</dbReference>
<dbReference type="InterPro" id="IPR052057">
    <property type="entry name" value="IS150/IS1296_orfA-like"/>
</dbReference>
<dbReference type="Proteomes" id="UP000522007">
    <property type="component" value="Unassembled WGS sequence"/>
</dbReference>
<comment type="similarity">
    <text evidence="1">Belongs to the IS150/IS1296 orfA family.</text>
</comment>
<dbReference type="AlphaFoldDB" id="A0A7X0TCM2"/>
<dbReference type="InterPro" id="IPR036388">
    <property type="entry name" value="WH-like_DNA-bd_sf"/>
</dbReference>
<evidence type="ECO:0000259" key="3">
    <source>
        <dbReference type="Pfam" id="PF13518"/>
    </source>
</evidence>
<dbReference type="PANTHER" id="PTHR33795">
    <property type="entry name" value="INSERTION ELEMENT IS150 PROTEIN INSJ"/>
    <property type="match status" value="1"/>
</dbReference>
<dbReference type="InterPro" id="IPR055247">
    <property type="entry name" value="InsJ-like_HTH"/>
</dbReference>
<evidence type="ECO:0000313" key="4">
    <source>
        <dbReference type="EMBL" id="MBC1324444.1"/>
    </source>
</evidence>
<organism evidence="4 5">
    <name type="scientific">Listeria welshimeri</name>
    <dbReference type="NCBI Taxonomy" id="1643"/>
    <lineage>
        <taxon>Bacteria</taxon>
        <taxon>Bacillati</taxon>
        <taxon>Bacillota</taxon>
        <taxon>Bacilli</taxon>
        <taxon>Bacillales</taxon>
        <taxon>Listeriaceae</taxon>
        <taxon>Listeria</taxon>
    </lineage>
</organism>
<feature type="domain" description="Insertion element IS150 protein InsJ-like helix-turn-helix" evidence="3">
    <location>
        <begin position="47"/>
        <end position="98"/>
    </location>
</feature>
<sequence>GGYTYLAKKHGIKTVQQVQKWVNAYQQFGMEGLLRKQKNTHYSFQAKLNAIELYQTRELSYREIANQIGLNNPALIASWMKKFREDGVDGLSKTKGRPPKMATKKRKKSVQDNLTQLEKLEKENRMLKIELSYLKELRRLRLEDERKMSELHESFTASEDASD</sequence>
<feature type="compositionally biased region" description="Basic residues" evidence="2">
    <location>
        <begin position="94"/>
        <end position="108"/>
    </location>
</feature>
<proteinExistence type="inferred from homology"/>
<accession>A0A7X0TCM2</accession>
<dbReference type="SUPFAM" id="SSF48295">
    <property type="entry name" value="TrpR-like"/>
    <property type="match status" value="1"/>
</dbReference>
<dbReference type="PANTHER" id="PTHR33795:SF1">
    <property type="entry name" value="INSERTION ELEMENT IS150 PROTEIN INSJ"/>
    <property type="match status" value="1"/>
</dbReference>
<feature type="domain" description="Insertion element IS150 protein InsJ-like helix-turn-helix" evidence="3">
    <location>
        <begin position="3"/>
        <end position="37"/>
    </location>
</feature>
<feature type="region of interest" description="Disordered" evidence="2">
    <location>
        <begin position="88"/>
        <end position="110"/>
    </location>
</feature>
<evidence type="ECO:0000256" key="1">
    <source>
        <dbReference type="ARBA" id="ARBA00038232"/>
    </source>
</evidence>
<name>A0A7X0TCM2_LISWE</name>
<gene>
    <name evidence="4" type="ORF">HB853_16120</name>
</gene>
<dbReference type="GO" id="GO:0043565">
    <property type="term" value="F:sequence-specific DNA binding"/>
    <property type="evidence" value="ECO:0007669"/>
    <property type="project" value="InterPro"/>
</dbReference>
<dbReference type="EMBL" id="JAAROP010000048">
    <property type="protein sequence ID" value="MBC1324444.1"/>
    <property type="molecule type" value="Genomic_DNA"/>
</dbReference>
<protein>
    <submittedName>
        <fullName evidence="4">Transposase</fullName>
    </submittedName>
</protein>
<dbReference type="InterPro" id="IPR010921">
    <property type="entry name" value="Trp_repressor/repl_initiator"/>
</dbReference>
<comment type="caution">
    <text evidence="4">The sequence shown here is derived from an EMBL/GenBank/DDBJ whole genome shotgun (WGS) entry which is preliminary data.</text>
</comment>
<dbReference type="Pfam" id="PF13518">
    <property type="entry name" value="HTH_28"/>
    <property type="match status" value="2"/>
</dbReference>
<evidence type="ECO:0000313" key="5">
    <source>
        <dbReference type="Proteomes" id="UP000522007"/>
    </source>
</evidence>
<evidence type="ECO:0000256" key="2">
    <source>
        <dbReference type="SAM" id="MobiDB-lite"/>
    </source>
</evidence>
<feature type="non-terminal residue" evidence="4">
    <location>
        <position position="1"/>
    </location>
</feature>
<reference evidence="4 5" key="1">
    <citation type="submission" date="2020-03" db="EMBL/GenBank/DDBJ databases">
        <title>Soil Listeria distribution.</title>
        <authorList>
            <person name="Liao J."/>
            <person name="Wiedmann M."/>
        </authorList>
    </citation>
    <scope>NUCLEOTIDE SEQUENCE [LARGE SCALE GENOMIC DNA]</scope>
    <source>
        <strain evidence="4 5">FSL L7-1829</strain>
    </source>
</reference>